<dbReference type="OrthoDB" id="10424451at2759"/>
<accession>A0A1R3HBH5</accession>
<reference evidence="2" key="1">
    <citation type="submission" date="2013-09" db="EMBL/GenBank/DDBJ databases">
        <title>Corchorus olitorius genome sequencing.</title>
        <authorList>
            <person name="Alam M."/>
            <person name="Haque M.S."/>
            <person name="Islam M.S."/>
            <person name="Emdad E.M."/>
            <person name="Islam M.M."/>
            <person name="Ahmed B."/>
            <person name="Halim A."/>
            <person name="Hossen Q.M.M."/>
            <person name="Hossain M.Z."/>
            <person name="Ahmed R."/>
            <person name="Khan M.M."/>
            <person name="Islam R."/>
            <person name="Rashid M.M."/>
            <person name="Khan S.A."/>
            <person name="Rahman M.S."/>
            <person name="Alam M."/>
            <person name="Yahiya A.S."/>
            <person name="Khan M.S."/>
            <person name="Azam M.S."/>
            <person name="Haque T."/>
            <person name="Lashkar M.Z.H."/>
            <person name="Akhand A.I."/>
            <person name="Morshed G."/>
            <person name="Roy S."/>
            <person name="Uddin K.S."/>
            <person name="Rabeya T."/>
            <person name="Hossain A.S."/>
            <person name="Chowdhury A."/>
            <person name="Snigdha A.R."/>
            <person name="Mortoza M.S."/>
            <person name="Matin S.A."/>
            <person name="Hoque S.M.E."/>
            <person name="Islam M.K."/>
            <person name="Roy D.K."/>
            <person name="Haider R."/>
            <person name="Moosa M.M."/>
            <person name="Elias S.M."/>
            <person name="Hasan A.M."/>
            <person name="Jahan S."/>
            <person name="Shafiuddin M."/>
            <person name="Mahmood N."/>
            <person name="Shommy N.S."/>
        </authorList>
    </citation>
    <scope>NUCLEOTIDE SEQUENCE [LARGE SCALE GENOMIC DNA]</scope>
    <source>
        <strain evidence="2">cv. O-4</strain>
    </source>
</reference>
<organism evidence="1 2">
    <name type="scientific">Corchorus olitorius</name>
    <dbReference type="NCBI Taxonomy" id="93759"/>
    <lineage>
        <taxon>Eukaryota</taxon>
        <taxon>Viridiplantae</taxon>
        <taxon>Streptophyta</taxon>
        <taxon>Embryophyta</taxon>
        <taxon>Tracheophyta</taxon>
        <taxon>Spermatophyta</taxon>
        <taxon>Magnoliopsida</taxon>
        <taxon>eudicotyledons</taxon>
        <taxon>Gunneridae</taxon>
        <taxon>Pentapetalae</taxon>
        <taxon>rosids</taxon>
        <taxon>malvids</taxon>
        <taxon>Malvales</taxon>
        <taxon>Malvaceae</taxon>
        <taxon>Grewioideae</taxon>
        <taxon>Apeibeae</taxon>
        <taxon>Corchorus</taxon>
    </lineage>
</organism>
<dbReference type="AlphaFoldDB" id="A0A1R3HBH5"/>
<comment type="caution">
    <text evidence="1">The sequence shown here is derived from an EMBL/GenBank/DDBJ whole genome shotgun (WGS) entry which is preliminary data.</text>
</comment>
<proteinExistence type="predicted"/>
<dbReference type="Proteomes" id="UP000187203">
    <property type="component" value="Unassembled WGS sequence"/>
</dbReference>
<evidence type="ECO:0000313" key="1">
    <source>
        <dbReference type="EMBL" id="OMO67674.1"/>
    </source>
</evidence>
<sequence length="140" mass="15896">MPTPKLRPTELQLTADRAARAATLKSRFSELISKAKGGKKPTQGMVMIDDQVQRLRRRREESRRRVSGMKPTVAFDDNVTILREFSVLCGCPSGSLPYRFQGSSSLENFGLRLRTYTYDDIEEALRLDDADRDIEEGEIV</sequence>
<evidence type="ECO:0000313" key="2">
    <source>
        <dbReference type="Proteomes" id="UP000187203"/>
    </source>
</evidence>
<dbReference type="EMBL" id="AWUE01020577">
    <property type="protein sequence ID" value="OMO67674.1"/>
    <property type="molecule type" value="Genomic_DNA"/>
</dbReference>
<name>A0A1R3HBH5_9ROSI</name>
<gene>
    <name evidence="1" type="ORF">COLO4_30044</name>
</gene>
<protein>
    <submittedName>
        <fullName evidence="1">Uncharacterized protein</fullName>
    </submittedName>
</protein>
<keyword evidence="2" id="KW-1185">Reference proteome</keyword>